<dbReference type="EMBL" id="FCOC02000014">
    <property type="protein sequence ID" value="SAL39781.1"/>
    <property type="molecule type" value="Genomic_DNA"/>
</dbReference>
<accession>A0A158H6S4</accession>
<reference evidence="1 2" key="1">
    <citation type="submission" date="2016-01" db="EMBL/GenBank/DDBJ databases">
        <authorList>
            <person name="Oliw E.H."/>
        </authorList>
    </citation>
    <scope>NUCLEOTIDE SEQUENCE [LARGE SCALE GENOMIC DNA]</scope>
    <source>
        <strain evidence="1">LMG 22029</strain>
    </source>
</reference>
<dbReference type="PANTHER" id="PTHR38460">
    <property type="entry name" value="TAUTOMERASE YOLI-RELATED"/>
    <property type="match status" value="1"/>
</dbReference>
<dbReference type="AlphaFoldDB" id="A0A158H6S4"/>
<evidence type="ECO:0000313" key="2">
    <source>
        <dbReference type="Proteomes" id="UP000054893"/>
    </source>
</evidence>
<dbReference type="PANTHER" id="PTHR38460:SF1">
    <property type="entry name" value="TAUTOMERASE YOLI-RELATED"/>
    <property type="match status" value="1"/>
</dbReference>
<dbReference type="Gene3D" id="3.30.429.10">
    <property type="entry name" value="Macrophage Migration Inhibitory Factor"/>
    <property type="match status" value="1"/>
</dbReference>
<dbReference type="SUPFAM" id="SSF55331">
    <property type="entry name" value="Tautomerase/MIF"/>
    <property type="match status" value="1"/>
</dbReference>
<name>A0A158H6S4_CABSO</name>
<evidence type="ECO:0000313" key="1">
    <source>
        <dbReference type="EMBL" id="SAL39781.1"/>
    </source>
</evidence>
<protein>
    <submittedName>
        <fullName evidence="1">Tautomerase enzyme family protein</fullName>
    </submittedName>
</protein>
<gene>
    <name evidence="1" type="ORF">AWB64_04194</name>
</gene>
<dbReference type="InterPro" id="IPR037479">
    <property type="entry name" value="Tauto_MSAD"/>
</dbReference>
<proteinExistence type="predicted"/>
<dbReference type="RefSeq" id="WP_060857285.1">
    <property type="nucleotide sequence ID" value="NZ_FCOC02000014.1"/>
</dbReference>
<organism evidence="1 2">
    <name type="scientific">Caballeronia sordidicola</name>
    <name type="common">Burkholderia sordidicola</name>
    <dbReference type="NCBI Taxonomy" id="196367"/>
    <lineage>
        <taxon>Bacteria</taxon>
        <taxon>Pseudomonadati</taxon>
        <taxon>Pseudomonadota</taxon>
        <taxon>Betaproteobacteria</taxon>
        <taxon>Burkholderiales</taxon>
        <taxon>Burkholderiaceae</taxon>
        <taxon>Caballeronia</taxon>
    </lineage>
</organism>
<dbReference type="InterPro" id="IPR014347">
    <property type="entry name" value="Tautomerase/MIF_sf"/>
</dbReference>
<dbReference type="OrthoDB" id="9804765at2"/>
<dbReference type="Proteomes" id="UP000054893">
    <property type="component" value="Unassembled WGS sequence"/>
</dbReference>
<sequence>MPLVRINISKEASAESVQTISTVIYDAMVTVANVPAHDKFQIITRHESDELVYPSEGYLGIDYSPGIVFIQVTWNAGRTVEVKKAFYKAVAEGIHQKAGLRIEDVWISLIDVQRENWSFGNGEMQYAPGV</sequence>
<dbReference type="Pfam" id="PF14552">
    <property type="entry name" value="Tautomerase_2"/>
    <property type="match status" value="1"/>
</dbReference>